<dbReference type="InterPro" id="IPR018035">
    <property type="entry name" value="Flagellar_FliH/T3SS_HrpE"/>
</dbReference>
<organism evidence="10 11">
    <name type="scientific">Paraburkholderia megapolitana</name>
    <dbReference type="NCBI Taxonomy" id="420953"/>
    <lineage>
        <taxon>Bacteria</taxon>
        <taxon>Pseudomonadati</taxon>
        <taxon>Pseudomonadota</taxon>
        <taxon>Betaproteobacteria</taxon>
        <taxon>Burkholderiales</taxon>
        <taxon>Burkholderiaceae</taxon>
        <taxon>Paraburkholderia</taxon>
    </lineage>
</organism>
<evidence type="ECO:0000256" key="8">
    <source>
        <dbReference type="SAM" id="MobiDB-lite"/>
    </source>
</evidence>
<keyword evidence="11" id="KW-1185">Reference proteome</keyword>
<sequence>MVIWLRNPDALRDGMDHGVGITDDVVRAEHFGALVEIDSAYEDLNRRCAAVLEEARTQAQAILDAAQAQADELVAQAQATYEGSARMGYEAGWEQGLADWHERSLRMLADMPSIGQRQRDRLAQLVALAVEQIVATADPIALFRQAASTVECIVADGSPVKVRVHPHDLAAATAAFGAVAREWREVGRVVNLQVSSDAQLERGYCICETDLGAVDASLPQQLAAIRDALSRAIDGLPPDEDEPEPAMQNEDDIEQLERGGDQDFVAAQDTTEDEYARTASHTEPLAAQQSEAGNPADPEEQNFFADAVAAVEHTHAPTADIGAEFETAERDVA</sequence>
<comment type="similarity">
    <text evidence="5">Belongs to the SctL stator family.</text>
</comment>
<dbReference type="NCBIfam" id="TIGR02499">
    <property type="entry name" value="HrpE_YscL_not"/>
    <property type="match status" value="1"/>
</dbReference>
<accession>A0A1I3DTN0</accession>
<protein>
    <recommendedName>
        <fullName evidence="6">Type 3 secretion system stator protein</fullName>
    </recommendedName>
</protein>
<dbReference type="GO" id="GO:0030254">
    <property type="term" value="P:protein secretion by the type III secretion system"/>
    <property type="evidence" value="ECO:0007669"/>
    <property type="project" value="InterPro"/>
</dbReference>
<dbReference type="RefSeq" id="WP_091006996.1">
    <property type="nucleotide sequence ID" value="NZ_CP041743.1"/>
</dbReference>
<evidence type="ECO:0000256" key="1">
    <source>
        <dbReference type="ARBA" id="ARBA00004496"/>
    </source>
</evidence>
<dbReference type="OrthoDB" id="6008834at2"/>
<evidence type="ECO:0000256" key="3">
    <source>
        <dbReference type="ARBA" id="ARBA00022490"/>
    </source>
</evidence>
<dbReference type="Proteomes" id="UP000199548">
    <property type="component" value="Unassembled WGS sequence"/>
</dbReference>
<keyword evidence="7" id="KW-0175">Coiled coil</keyword>
<keyword evidence="2" id="KW-0813">Transport</keyword>
<keyword evidence="4" id="KW-0653">Protein transport</keyword>
<dbReference type="PANTHER" id="PTHR34982:SF4">
    <property type="entry name" value="TYPE 3 SECRETION SYSTEM STATOR PROTEIN"/>
    <property type="match status" value="1"/>
</dbReference>
<dbReference type="GO" id="GO:0005829">
    <property type="term" value="C:cytosol"/>
    <property type="evidence" value="ECO:0007669"/>
    <property type="project" value="TreeGrafter"/>
</dbReference>
<feature type="coiled-coil region" evidence="7">
    <location>
        <begin position="49"/>
        <end position="76"/>
    </location>
</feature>
<evidence type="ECO:0000259" key="9">
    <source>
        <dbReference type="Pfam" id="PF02108"/>
    </source>
</evidence>
<dbReference type="InterPro" id="IPR012842">
    <property type="entry name" value="T3SS_SctL/SctL2"/>
</dbReference>
<dbReference type="STRING" id="420953.SAMN05192543_101518"/>
<keyword evidence="3" id="KW-0963">Cytoplasm</keyword>
<reference evidence="10 11" key="1">
    <citation type="submission" date="2016-10" db="EMBL/GenBank/DDBJ databases">
        <authorList>
            <person name="de Groot N.N."/>
        </authorList>
    </citation>
    <scope>NUCLEOTIDE SEQUENCE [LARGE SCALE GENOMIC DNA]</scope>
    <source>
        <strain evidence="10 11">LMG 23650</strain>
    </source>
</reference>
<comment type="subcellular location">
    <subcellularLocation>
        <location evidence="1">Cytoplasm</location>
    </subcellularLocation>
</comment>
<evidence type="ECO:0000256" key="6">
    <source>
        <dbReference type="ARBA" id="ARBA00040494"/>
    </source>
</evidence>
<evidence type="ECO:0000313" key="11">
    <source>
        <dbReference type="Proteomes" id="UP000199548"/>
    </source>
</evidence>
<evidence type="ECO:0000313" key="10">
    <source>
        <dbReference type="EMBL" id="SFH90076.1"/>
    </source>
</evidence>
<evidence type="ECO:0000256" key="7">
    <source>
        <dbReference type="SAM" id="Coils"/>
    </source>
</evidence>
<dbReference type="InterPro" id="IPR051472">
    <property type="entry name" value="T3SS_Stator/FliH"/>
</dbReference>
<gene>
    <name evidence="10" type="ORF">SAMN05192543_101518</name>
</gene>
<evidence type="ECO:0000256" key="4">
    <source>
        <dbReference type="ARBA" id="ARBA00022927"/>
    </source>
</evidence>
<evidence type="ECO:0000256" key="5">
    <source>
        <dbReference type="ARBA" id="ARBA00024335"/>
    </source>
</evidence>
<evidence type="ECO:0000256" key="2">
    <source>
        <dbReference type="ARBA" id="ARBA00022448"/>
    </source>
</evidence>
<dbReference type="Pfam" id="PF02108">
    <property type="entry name" value="FliH"/>
    <property type="match status" value="1"/>
</dbReference>
<proteinExistence type="inferred from homology"/>
<dbReference type="AlphaFoldDB" id="A0A1I3DTN0"/>
<dbReference type="PANTHER" id="PTHR34982">
    <property type="entry name" value="YOP PROTEINS TRANSLOCATION PROTEIN L"/>
    <property type="match status" value="1"/>
</dbReference>
<feature type="domain" description="Flagellar assembly protein FliH/Type III secretion system HrpE" evidence="9">
    <location>
        <begin position="114"/>
        <end position="223"/>
    </location>
</feature>
<dbReference type="EMBL" id="FOQU01000001">
    <property type="protein sequence ID" value="SFH90076.1"/>
    <property type="molecule type" value="Genomic_DNA"/>
</dbReference>
<name>A0A1I3DTN0_9BURK</name>
<feature type="region of interest" description="Disordered" evidence="8">
    <location>
        <begin position="267"/>
        <end position="302"/>
    </location>
</feature>